<dbReference type="EMBL" id="LAZR01045679">
    <property type="protein sequence ID" value="KKK98297.1"/>
    <property type="molecule type" value="Genomic_DNA"/>
</dbReference>
<feature type="compositionally biased region" description="Polar residues" evidence="1">
    <location>
        <begin position="207"/>
        <end position="218"/>
    </location>
</feature>
<feature type="compositionally biased region" description="Pro residues" evidence="1">
    <location>
        <begin position="233"/>
        <end position="249"/>
    </location>
</feature>
<evidence type="ECO:0008006" key="4">
    <source>
        <dbReference type="Google" id="ProtNLM"/>
    </source>
</evidence>
<organism evidence="3">
    <name type="scientific">marine sediment metagenome</name>
    <dbReference type="NCBI Taxonomy" id="412755"/>
    <lineage>
        <taxon>unclassified sequences</taxon>
        <taxon>metagenomes</taxon>
        <taxon>ecological metagenomes</taxon>
    </lineage>
</organism>
<gene>
    <name evidence="3" type="ORF">LCGC14_2644160</name>
</gene>
<accession>A0A0F8ZWP9</accession>
<keyword evidence="2" id="KW-1133">Transmembrane helix</keyword>
<feature type="non-terminal residue" evidence="3">
    <location>
        <position position="1"/>
    </location>
</feature>
<feature type="region of interest" description="Disordered" evidence="1">
    <location>
        <begin position="207"/>
        <end position="264"/>
    </location>
</feature>
<keyword evidence="2" id="KW-0472">Membrane</keyword>
<evidence type="ECO:0000313" key="3">
    <source>
        <dbReference type="EMBL" id="KKK98297.1"/>
    </source>
</evidence>
<sequence>LSGLDPVLVDTTIELNLPGDCSTGDTNPVIDENRSVSQAGSPVSIPQQSWSVTCTDPSFHDFTTTATATIDNPGALESDNTNNTLTSAASTTAVTADADLGVQSVAVSGPASAVTGTAFNVSADVTLVNDGPFGAADADTTVTLNLPADCSTTSTNPQTVQDTSVPTTGATSVPTVTWSVTCTQSSDHSFTADATVAVDHLHVSDPVGSNDSGASAATSVPVFPTPTSTPTTTPTPTPTPTPTATPSPTPTATLTPTPTPGETVLSAPASEGDTTLEMASMEGFAAGDFIRINPGGDNEEDNQIASIGSCHLVAPLKFAHDAGERVVKISPAGLPLTGAQPAAGGSGTPWLTVVIAALFATTGGLSLAHRARRHIS</sequence>
<evidence type="ECO:0000256" key="1">
    <source>
        <dbReference type="SAM" id="MobiDB-lite"/>
    </source>
</evidence>
<evidence type="ECO:0000256" key="2">
    <source>
        <dbReference type="SAM" id="Phobius"/>
    </source>
</evidence>
<proteinExistence type="predicted"/>
<protein>
    <recommendedName>
        <fullName evidence="4">DUF11 domain-containing protein</fullName>
    </recommendedName>
</protein>
<feature type="region of interest" description="Disordered" evidence="1">
    <location>
        <begin position="151"/>
        <end position="171"/>
    </location>
</feature>
<dbReference type="AlphaFoldDB" id="A0A0F8ZWP9"/>
<name>A0A0F8ZWP9_9ZZZZ</name>
<feature type="transmembrane region" description="Helical" evidence="2">
    <location>
        <begin position="350"/>
        <end position="368"/>
    </location>
</feature>
<keyword evidence="2" id="KW-0812">Transmembrane</keyword>
<reference evidence="3" key="1">
    <citation type="journal article" date="2015" name="Nature">
        <title>Complex archaea that bridge the gap between prokaryotes and eukaryotes.</title>
        <authorList>
            <person name="Spang A."/>
            <person name="Saw J.H."/>
            <person name="Jorgensen S.L."/>
            <person name="Zaremba-Niedzwiedzka K."/>
            <person name="Martijn J."/>
            <person name="Lind A.E."/>
            <person name="van Eijk R."/>
            <person name="Schleper C."/>
            <person name="Guy L."/>
            <person name="Ettema T.J."/>
        </authorList>
    </citation>
    <scope>NUCLEOTIDE SEQUENCE</scope>
</reference>
<comment type="caution">
    <text evidence="3">The sequence shown here is derived from an EMBL/GenBank/DDBJ whole genome shotgun (WGS) entry which is preliminary data.</text>
</comment>